<organism evidence="4 5">
    <name type="scientific">Vanessa tameamea</name>
    <name type="common">Kamehameha butterfly</name>
    <dbReference type="NCBI Taxonomy" id="334116"/>
    <lineage>
        <taxon>Eukaryota</taxon>
        <taxon>Metazoa</taxon>
        <taxon>Ecdysozoa</taxon>
        <taxon>Arthropoda</taxon>
        <taxon>Hexapoda</taxon>
        <taxon>Insecta</taxon>
        <taxon>Pterygota</taxon>
        <taxon>Neoptera</taxon>
        <taxon>Endopterygota</taxon>
        <taxon>Lepidoptera</taxon>
        <taxon>Glossata</taxon>
        <taxon>Ditrysia</taxon>
        <taxon>Papilionoidea</taxon>
        <taxon>Nymphalidae</taxon>
        <taxon>Nymphalinae</taxon>
        <taxon>Vanessa</taxon>
    </lineage>
</organism>
<dbReference type="AlphaFoldDB" id="A0A8B8HF63"/>
<dbReference type="InterPro" id="IPR052797">
    <property type="entry name" value="RegFact_GeneExpr_CellDeath"/>
</dbReference>
<keyword evidence="1" id="KW-0863">Zinc-finger</keyword>
<keyword evidence="1" id="KW-0479">Metal-binding</keyword>
<dbReference type="InterPro" id="IPR013087">
    <property type="entry name" value="Znf_C2H2_type"/>
</dbReference>
<dbReference type="SMART" id="SM00355">
    <property type="entry name" value="ZnF_C2H2"/>
    <property type="match status" value="3"/>
</dbReference>
<dbReference type="PROSITE" id="PS00028">
    <property type="entry name" value="ZINC_FINGER_C2H2_1"/>
    <property type="match status" value="3"/>
</dbReference>
<proteinExistence type="predicted"/>
<dbReference type="OrthoDB" id="7483656at2759"/>
<sequence>MGAKTAVKLRNRGAAYKCDLCGRKLMTPDALVVHQRTAHNIITRRTKPKQIIKPIRSPKVQVKEKPVKKTLTPLKNAPKISDKKPKEVVKSEPITDEVNPENKPEKKKKTVEFECPKCFRVFLTYFPALKHIQKYHCVNRQGTKVPPNSPSLIQPVRIELCLKCKRKVKSIQTHICDNTVKEKSEGQVFICMACEEWFPNLKSFDTHVLCLHGNEVESMFFPTNVEFTKWKTEMEAQTNASYAILDKYDSKKYYHCNSVNENNEKSSNTYFCPSTIVIQEFSKGIQVHFYKQHFKHSVVDYTLSDKYKKYSITSFLKRSEEYNSLPNLEFDDNDMYLQFKTLMEGIVVDAAKINISTLKILVGKALDMTSILTNYDEEVDDTNVDIHNTSHNMNDSQITKALEDNNLNTGKRKNSNKIESITDVKKTKIDSITQERDTDTSSPKILNSFSLADNVDAINELNKDDDMTNNSVIDTIKSNDTDKKPLKQLKDLDQSPSSFNDSYKDFVVKNFPAKDAEVKTRNRVGRPVVKTKIGQFKPSLSPKSPVKLEAKKIETDKLNRLSIDKPKVDFEYEVKEQEEGCNILILKI</sequence>
<dbReference type="RefSeq" id="XP_026483105.2">
    <property type="nucleotide sequence ID" value="XM_026627320.2"/>
</dbReference>
<name>A0A8B8HF63_VANTA</name>
<evidence type="ECO:0000256" key="1">
    <source>
        <dbReference type="PROSITE-ProRule" id="PRU00042"/>
    </source>
</evidence>
<keyword evidence="4" id="KW-1185">Reference proteome</keyword>
<evidence type="ECO:0000313" key="4">
    <source>
        <dbReference type="Proteomes" id="UP001652626"/>
    </source>
</evidence>
<gene>
    <name evidence="5" type="primary">LOC113391373</name>
</gene>
<dbReference type="GO" id="GO:0008270">
    <property type="term" value="F:zinc ion binding"/>
    <property type="evidence" value="ECO:0007669"/>
    <property type="project" value="UniProtKB-KW"/>
</dbReference>
<feature type="compositionally biased region" description="Basic and acidic residues" evidence="2">
    <location>
        <begin position="80"/>
        <end position="90"/>
    </location>
</feature>
<dbReference type="PANTHER" id="PTHR33936">
    <property type="entry name" value="PROTEIN CBG17840"/>
    <property type="match status" value="1"/>
</dbReference>
<keyword evidence="1" id="KW-0862">Zinc</keyword>
<dbReference type="Proteomes" id="UP001652626">
    <property type="component" value="Chromosome 31"/>
</dbReference>
<protein>
    <submittedName>
        <fullName evidence="5">Uncharacterized protein LOC113391373</fullName>
    </submittedName>
</protein>
<feature type="region of interest" description="Disordered" evidence="2">
    <location>
        <begin position="75"/>
        <end position="106"/>
    </location>
</feature>
<reference evidence="5" key="1">
    <citation type="submission" date="2025-08" db="UniProtKB">
        <authorList>
            <consortium name="RefSeq"/>
        </authorList>
    </citation>
    <scope>IDENTIFICATION</scope>
    <source>
        <tissue evidence="5">Whole body</tissue>
    </source>
</reference>
<dbReference type="PANTHER" id="PTHR33936:SF24">
    <property type="entry name" value="C2H2-TYPE DOMAIN-CONTAINING PROTEIN"/>
    <property type="match status" value="1"/>
</dbReference>
<feature type="domain" description="C2H2-type" evidence="3">
    <location>
        <begin position="16"/>
        <end position="39"/>
    </location>
</feature>
<dbReference type="GeneID" id="113391373"/>
<evidence type="ECO:0000259" key="3">
    <source>
        <dbReference type="PROSITE" id="PS50157"/>
    </source>
</evidence>
<evidence type="ECO:0000313" key="5">
    <source>
        <dbReference type="RefSeq" id="XP_026483105.2"/>
    </source>
</evidence>
<evidence type="ECO:0000256" key="2">
    <source>
        <dbReference type="SAM" id="MobiDB-lite"/>
    </source>
</evidence>
<dbReference type="OMA" id="YFCPSTI"/>
<accession>A0A8B8HF63</accession>
<dbReference type="PROSITE" id="PS50157">
    <property type="entry name" value="ZINC_FINGER_C2H2_2"/>
    <property type="match status" value="1"/>
</dbReference>